<dbReference type="FunFam" id="1.10.3730.20:FF:000001">
    <property type="entry name" value="Quaternary ammonium compound resistance transporter SugE"/>
    <property type="match status" value="1"/>
</dbReference>
<accession>A0A841SP32</accession>
<comment type="similarity">
    <text evidence="7">Belongs to the drug/metabolite transporter (DMT) superfamily. Small multidrug resistance (SMR) (TC 2.A.7.1) family.</text>
</comment>
<dbReference type="GO" id="GO:0022857">
    <property type="term" value="F:transmembrane transporter activity"/>
    <property type="evidence" value="ECO:0007669"/>
    <property type="project" value="InterPro"/>
</dbReference>
<keyword evidence="2" id="KW-0813">Transport</keyword>
<evidence type="ECO:0000256" key="6">
    <source>
        <dbReference type="ARBA" id="ARBA00023136"/>
    </source>
</evidence>
<proteinExistence type="inferred from homology"/>
<dbReference type="SUPFAM" id="SSF103481">
    <property type="entry name" value="Multidrug resistance efflux transporter EmrE"/>
    <property type="match status" value="1"/>
</dbReference>
<feature type="transmembrane region" description="Helical" evidence="8">
    <location>
        <begin position="84"/>
        <end position="103"/>
    </location>
</feature>
<feature type="transmembrane region" description="Helical" evidence="8">
    <location>
        <begin position="29"/>
        <end position="47"/>
    </location>
</feature>
<dbReference type="PANTHER" id="PTHR30561:SF0">
    <property type="entry name" value="GUANIDINIUM EXPORTER"/>
    <property type="match status" value="1"/>
</dbReference>
<evidence type="ECO:0000256" key="3">
    <source>
        <dbReference type="ARBA" id="ARBA00022475"/>
    </source>
</evidence>
<feature type="transmembrane region" description="Helical" evidence="8">
    <location>
        <begin position="59"/>
        <end position="78"/>
    </location>
</feature>
<evidence type="ECO:0000256" key="8">
    <source>
        <dbReference type="SAM" id="Phobius"/>
    </source>
</evidence>
<name>A0A841SP32_9BACL</name>
<dbReference type="InterPro" id="IPR037185">
    <property type="entry name" value="EmrE-like"/>
</dbReference>
<dbReference type="Pfam" id="PF00893">
    <property type="entry name" value="Multi_Drug_Res"/>
    <property type="match status" value="1"/>
</dbReference>
<dbReference type="EMBL" id="JACJVQ010000001">
    <property type="protein sequence ID" value="MBB6632539.1"/>
    <property type="molecule type" value="Genomic_DNA"/>
</dbReference>
<keyword evidence="5 8" id="KW-1133">Transmembrane helix</keyword>
<evidence type="ECO:0000256" key="5">
    <source>
        <dbReference type="ARBA" id="ARBA00022989"/>
    </source>
</evidence>
<dbReference type="RefSeq" id="WP_185117785.1">
    <property type="nucleotide sequence ID" value="NZ_JACJVQ010000001.1"/>
</dbReference>
<organism evidence="9 10">
    <name type="scientific">Cohnella thailandensis</name>
    <dbReference type="NCBI Taxonomy" id="557557"/>
    <lineage>
        <taxon>Bacteria</taxon>
        <taxon>Bacillati</taxon>
        <taxon>Bacillota</taxon>
        <taxon>Bacilli</taxon>
        <taxon>Bacillales</taxon>
        <taxon>Paenibacillaceae</taxon>
        <taxon>Cohnella</taxon>
    </lineage>
</organism>
<dbReference type="Gene3D" id="1.10.3730.20">
    <property type="match status" value="1"/>
</dbReference>
<keyword evidence="4 7" id="KW-0812">Transmembrane</keyword>
<dbReference type="GO" id="GO:0005886">
    <property type="term" value="C:plasma membrane"/>
    <property type="evidence" value="ECO:0007669"/>
    <property type="project" value="UniProtKB-SubCell"/>
</dbReference>
<reference evidence="9 10" key="1">
    <citation type="submission" date="2020-08" db="EMBL/GenBank/DDBJ databases">
        <title>Cohnella phylogeny.</title>
        <authorList>
            <person name="Dunlap C."/>
        </authorList>
    </citation>
    <scope>NUCLEOTIDE SEQUENCE [LARGE SCALE GENOMIC DNA]</scope>
    <source>
        <strain evidence="9 10">DSM 25241</strain>
    </source>
</reference>
<dbReference type="InterPro" id="IPR000390">
    <property type="entry name" value="Small_drug/metabolite_transptr"/>
</dbReference>
<protein>
    <submittedName>
        <fullName evidence="9">Multidrug efflux SMR transporter</fullName>
    </submittedName>
</protein>
<keyword evidence="6 8" id="KW-0472">Membrane</keyword>
<dbReference type="AlphaFoldDB" id="A0A841SP32"/>
<gene>
    <name evidence="9" type="ORF">H7B67_00185</name>
</gene>
<sequence>MAWVLLILAGLGEVVGVMGLNRWNEKRNASSLALLVVGFLASFILLTSSLQSLSMGTAYAIWTGIGTIGATLMGMFFFGESRDGRRIFFLVLVVAAAIGLKLVE</sequence>
<keyword evidence="3" id="KW-1003">Cell membrane</keyword>
<evidence type="ECO:0000313" key="10">
    <source>
        <dbReference type="Proteomes" id="UP000535838"/>
    </source>
</evidence>
<evidence type="ECO:0000313" key="9">
    <source>
        <dbReference type="EMBL" id="MBB6632539.1"/>
    </source>
</evidence>
<comment type="subcellular location">
    <subcellularLocation>
        <location evidence="1 7">Cell membrane</location>
        <topology evidence="1 7">Multi-pass membrane protein</topology>
    </subcellularLocation>
</comment>
<dbReference type="InterPro" id="IPR045324">
    <property type="entry name" value="Small_multidrug_res"/>
</dbReference>
<evidence type="ECO:0000256" key="4">
    <source>
        <dbReference type="ARBA" id="ARBA00022692"/>
    </source>
</evidence>
<evidence type="ECO:0000256" key="7">
    <source>
        <dbReference type="RuleBase" id="RU003942"/>
    </source>
</evidence>
<dbReference type="PANTHER" id="PTHR30561">
    <property type="entry name" value="SMR FAMILY PROTON-DEPENDENT DRUG EFFLUX TRANSPORTER SUGE"/>
    <property type="match status" value="1"/>
</dbReference>
<evidence type="ECO:0000256" key="2">
    <source>
        <dbReference type="ARBA" id="ARBA00022448"/>
    </source>
</evidence>
<comment type="caution">
    <text evidence="9">The sequence shown here is derived from an EMBL/GenBank/DDBJ whole genome shotgun (WGS) entry which is preliminary data.</text>
</comment>
<dbReference type="Proteomes" id="UP000535838">
    <property type="component" value="Unassembled WGS sequence"/>
</dbReference>
<evidence type="ECO:0000256" key="1">
    <source>
        <dbReference type="ARBA" id="ARBA00004651"/>
    </source>
</evidence>
<keyword evidence="10" id="KW-1185">Reference proteome</keyword>